<evidence type="ECO:0000313" key="3">
    <source>
        <dbReference type="Proteomes" id="UP000076727"/>
    </source>
</evidence>
<dbReference type="PANTHER" id="PTHR43975:SF2">
    <property type="entry name" value="EG:BACR7A4.14 PROTEIN-RELATED"/>
    <property type="match status" value="1"/>
</dbReference>
<proteinExistence type="inferred from homology"/>
<dbReference type="AlphaFoldDB" id="A0A165QGW5"/>
<accession>A0A165QGW5</accession>
<dbReference type="SUPFAM" id="SSF51735">
    <property type="entry name" value="NAD(P)-binding Rossmann-fold domains"/>
    <property type="match status" value="1"/>
</dbReference>
<dbReference type="InterPro" id="IPR002347">
    <property type="entry name" value="SDR_fam"/>
</dbReference>
<dbReference type="STRING" id="1314783.A0A165QGW5"/>
<keyword evidence="3" id="KW-1185">Reference proteome</keyword>
<sequence>MDHNMLRHAGVDFVPTSHHDTYPAVDPSKANMNGKVVLVTGASKGIGKALALSLVQAGVSGLALLARSDLTAVKAACEAAQRPGQSLKVLTIAADCTRTADIIAAAKQVKDTFGKLDILINSAGYMEEVTTILDSDPEDWWKSWEVNVRGTYEVVRAFLPLLIESGGDKIIVNMTSVAAHFPNGLSAGYKMNKLAVLRFTELIMAEYGDKGVLAFAVQPGAIPTDMGNKLPEGLKFFLVDKVEIAAHGITWLVRERREWLAGRYFSCLWDVDELEAKRQEIVEGDKLKVRMVV</sequence>
<dbReference type="Gene3D" id="3.40.50.720">
    <property type="entry name" value="NAD(P)-binding Rossmann-like Domain"/>
    <property type="match status" value="1"/>
</dbReference>
<dbReference type="Pfam" id="PF00106">
    <property type="entry name" value="adh_short"/>
    <property type="match status" value="1"/>
</dbReference>
<dbReference type="CDD" id="cd05233">
    <property type="entry name" value="SDR_c"/>
    <property type="match status" value="1"/>
</dbReference>
<dbReference type="PRINTS" id="PR00081">
    <property type="entry name" value="GDHRDH"/>
</dbReference>
<gene>
    <name evidence="2" type="ORF">DAEQUDRAFT_726762</name>
</gene>
<dbReference type="EMBL" id="KV429058">
    <property type="protein sequence ID" value="KZT69455.1"/>
    <property type="molecule type" value="Genomic_DNA"/>
</dbReference>
<dbReference type="Proteomes" id="UP000076727">
    <property type="component" value="Unassembled WGS sequence"/>
</dbReference>
<reference evidence="2 3" key="1">
    <citation type="journal article" date="2016" name="Mol. Biol. Evol.">
        <title>Comparative Genomics of Early-Diverging Mushroom-Forming Fungi Provides Insights into the Origins of Lignocellulose Decay Capabilities.</title>
        <authorList>
            <person name="Nagy L.G."/>
            <person name="Riley R."/>
            <person name="Tritt A."/>
            <person name="Adam C."/>
            <person name="Daum C."/>
            <person name="Floudas D."/>
            <person name="Sun H."/>
            <person name="Yadav J.S."/>
            <person name="Pangilinan J."/>
            <person name="Larsson K.H."/>
            <person name="Matsuura K."/>
            <person name="Barry K."/>
            <person name="Labutti K."/>
            <person name="Kuo R."/>
            <person name="Ohm R.A."/>
            <person name="Bhattacharya S.S."/>
            <person name="Shirouzu T."/>
            <person name="Yoshinaga Y."/>
            <person name="Martin F.M."/>
            <person name="Grigoriev I.V."/>
            <person name="Hibbett D.S."/>
        </authorList>
    </citation>
    <scope>NUCLEOTIDE SEQUENCE [LARGE SCALE GENOMIC DNA]</scope>
    <source>
        <strain evidence="2 3">L-15889</strain>
    </source>
</reference>
<evidence type="ECO:0000256" key="1">
    <source>
        <dbReference type="RuleBase" id="RU000363"/>
    </source>
</evidence>
<dbReference type="PRINTS" id="PR00080">
    <property type="entry name" value="SDRFAMILY"/>
</dbReference>
<evidence type="ECO:0000313" key="2">
    <source>
        <dbReference type="EMBL" id="KZT69455.1"/>
    </source>
</evidence>
<protein>
    <submittedName>
        <fullName evidence="2">Putative oxidoreductase</fullName>
    </submittedName>
</protein>
<dbReference type="PANTHER" id="PTHR43975">
    <property type="entry name" value="ZGC:101858"/>
    <property type="match status" value="1"/>
</dbReference>
<comment type="similarity">
    <text evidence="1">Belongs to the short-chain dehydrogenases/reductases (SDR) family.</text>
</comment>
<dbReference type="InterPro" id="IPR036291">
    <property type="entry name" value="NAD(P)-bd_dom_sf"/>
</dbReference>
<organism evidence="2 3">
    <name type="scientific">Daedalea quercina L-15889</name>
    <dbReference type="NCBI Taxonomy" id="1314783"/>
    <lineage>
        <taxon>Eukaryota</taxon>
        <taxon>Fungi</taxon>
        <taxon>Dikarya</taxon>
        <taxon>Basidiomycota</taxon>
        <taxon>Agaricomycotina</taxon>
        <taxon>Agaricomycetes</taxon>
        <taxon>Polyporales</taxon>
        <taxon>Fomitopsis</taxon>
    </lineage>
</organism>
<dbReference type="OrthoDB" id="1933717at2759"/>
<name>A0A165QGW5_9APHY</name>